<dbReference type="OrthoDB" id="5873870at2759"/>
<dbReference type="InterPro" id="IPR000535">
    <property type="entry name" value="MSP_dom"/>
</dbReference>
<feature type="compositionally biased region" description="Basic and acidic residues" evidence="2">
    <location>
        <begin position="129"/>
        <end position="161"/>
    </location>
</feature>
<keyword evidence="6" id="KW-1185">Reference proteome</keyword>
<evidence type="ECO:0000313" key="5">
    <source>
        <dbReference type="Proteomes" id="UP000095284"/>
    </source>
</evidence>
<evidence type="ECO:0000259" key="3">
    <source>
        <dbReference type="PROSITE" id="PS50202"/>
    </source>
</evidence>
<evidence type="ECO:0000313" key="6">
    <source>
        <dbReference type="Proteomes" id="UP000659654"/>
    </source>
</evidence>
<feature type="region of interest" description="Disordered" evidence="2">
    <location>
        <begin position="129"/>
        <end position="215"/>
    </location>
</feature>
<reference evidence="4" key="2">
    <citation type="submission" date="2020-09" db="EMBL/GenBank/DDBJ databases">
        <authorList>
            <person name="Kikuchi T."/>
        </authorList>
    </citation>
    <scope>NUCLEOTIDE SEQUENCE</scope>
    <source>
        <strain evidence="4">Ka4C1</strain>
    </source>
</reference>
<gene>
    <name evidence="4" type="ORF">BXYJ_LOCUS4529</name>
</gene>
<evidence type="ECO:0000256" key="2">
    <source>
        <dbReference type="SAM" id="MobiDB-lite"/>
    </source>
</evidence>
<dbReference type="Proteomes" id="UP000582659">
    <property type="component" value="Unassembled WGS sequence"/>
</dbReference>
<dbReference type="EMBL" id="CAJFDI010000002">
    <property type="protein sequence ID" value="CAD5216437.1"/>
    <property type="molecule type" value="Genomic_DNA"/>
</dbReference>
<dbReference type="InterPro" id="IPR008962">
    <property type="entry name" value="PapD-like_sf"/>
</dbReference>
<comment type="function">
    <text evidence="1">Central component in molecular interactions underlying sperm crawling. Forms an extensive filament system that extends from sperm villipoda, along the leading edge of the pseudopod.</text>
</comment>
<dbReference type="Pfam" id="PF00635">
    <property type="entry name" value="Motile_Sperm"/>
    <property type="match status" value="1"/>
</dbReference>
<keyword evidence="1" id="KW-0963">Cytoplasm</keyword>
<evidence type="ECO:0000256" key="1">
    <source>
        <dbReference type="RuleBase" id="RU003425"/>
    </source>
</evidence>
<dbReference type="Proteomes" id="UP000095284">
    <property type="component" value="Unplaced"/>
</dbReference>
<dbReference type="EMBL" id="CAJFCV020000002">
    <property type="protein sequence ID" value="CAG9099577.1"/>
    <property type="molecule type" value="Genomic_DNA"/>
</dbReference>
<dbReference type="PROSITE" id="PS50202">
    <property type="entry name" value="MSP"/>
    <property type="match status" value="1"/>
</dbReference>
<dbReference type="Proteomes" id="UP000659654">
    <property type="component" value="Unassembled WGS sequence"/>
</dbReference>
<evidence type="ECO:0000313" key="4">
    <source>
        <dbReference type="EMBL" id="CAD5216437.1"/>
    </source>
</evidence>
<proteinExistence type="predicted"/>
<dbReference type="SMR" id="A0A1I7SWK4"/>
<feature type="domain" description="MSP" evidence="3">
    <location>
        <begin position="4"/>
        <end position="120"/>
    </location>
</feature>
<dbReference type="InterPro" id="IPR013783">
    <property type="entry name" value="Ig-like_fold"/>
</dbReference>
<dbReference type="Gene3D" id="2.60.40.10">
    <property type="entry name" value="Immunoglobulins"/>
    <property type="match status" value="1"/>
</dbReference>
<dbReference type="AlphaFoldDB" id="A0A1I7SWK4"/>
<accession>A0A1I7SWK4</accession>
<dbReference type="WBParaSite" id="BXY_1743500.1">
    <property type="protein sequence ID" value="BXY_1743500.1"/>
    <property type="gene ID" value="BXY_1743500"/>
</dbReference>
<evidence type="ECO:0000313" key="7">
    <source>
        <dbReference type="WBParaSite" id="BXY_1743500.1"/>
    </source>
</evidence>
<keyword evidence="1" id="KW-0206">Cytoskeleton</keyword>
<feature type="compositionally biased region" description="Low complexity" evidence="2">
    <location>
        <begin position="194"/>
        <end position="205"/>
    </location>
</feature>
<reference evidence="7" key="1">
    <citation type="submission" date="2016-11" db="UniProtKB">
        <authorList>
            <consortium name="WormBaseParasite"/>
        </authorList>
    </citation>
    <scope>IDENTIFICATION</scope>
</reference>
<dbReference type="SUPFAM" id="SSF49354">
    <property type="entry name" value="PapD-like"/>
    <property type="match status" value="1"/>
</dbReference>
<protein>
    <recommendedName>
        <fullName evidence="1">Major sperm protein</fullName>
    </recommendedName>
</protein>
<name>A0A1I7SWK4_BURXY</name>
<organism evidence="5 7">
    <name type="scientific">Bursaphelenchus xylophilus</name>
    <name type="common">Pinewood nematode worm</name>
    <name type="synonym">Aphelenchoides xylophilus</name>
    <dbReference type="NCBI Taxonomy" id="6326"/>
    <lineage>
        <taxon>Eukaryota</taxon>
        <taxon>Metazoa</taxon>
        <taxon>Ecdysozoa</taxon>
        <taxon>Nematoda</taxon>
        <taxon>Chromadorea</taxon>
        <taxon>Rhabditida</taxon>
        <taxon>Tylenchina</taxon>
        <taxon>Tylenchomorpha</taxon>
        <taxon>Aphelenchoidea</taxon>
        <taxon>Aphelenchoididae</taxon>
        <taxon>Bursaphelenchus</taxon>
    </lineage>
</organism>
<sequence>MEHRLKVNPQDTVVFPNVDGSQADLEIQNEWEKPVMFKMKSTRPGILKMRPVFGILKPHGNVSIRLSIKCRDPSELNFNEKDRFTVVLAPIPKKLTSVSNAFKDNQCIEVRHQAVRKVLKIKLIDEKKKLHKDDDKKDKTDKKSKEEIKEDKKEEKKEEKKSKHSRRSIKNPTPDVNAVRESEDEDEEDSEPKSTCSTCSCNSDCGKSHAKTPKN</sequence>
<dbReference type="eggNOG" id="ENOG502RVW8">
    <property type="taxonomic scope" value="Eukaryota"/>
</dbReference>